<feature type="transmembrane region" description="Helical" evidence="1">
    <location>
        <begin position="272"/>
        <end position="297"/>
    </location>
</feature>
<keyword evidence="1" id="KW-0812">Transmembrane</keyword>
<name>A0A0G3H4Q2_9CORY</name>
<organism evidence="2 3">
    <name type="scientific">Corynebacterium testudinoris</name>
    <dbReference type="NCBI Taxonomy" id="136857"/>
    <lineage>
        <taxon>Bacteria</taxon>
        <taxon>Bacillati</taxon>
        <taxon>Actinomycetota</taxon>
        <taxon>Actinomycetes</taxon>
        <taxon>Mycobacteriales</taxon>
        <taxon>Corynebacteriaceae</taxon>
        <taxon>Corynebacterium</taxon>
    </lineage>
</organism>
<dbReference type="Pfam" id="PF05661">
    <property type="entry name" value="DUF808"/>
    <property type="match status" value="1"/>
</dbReference>
<evidence type="ECO:0000313" key="2">
    <source>
        <dbReference type="EMBL" id="AKK08384.1"/>
    </source>
</evidence>
<dbReference type="PANTHER" id="PTHR30503">
    <property type="entry name" value="INNER MEMBRANE PROTEIN YEDI"/>
    <property type="match status" value="1"/>
</dbReference>
<feature type="transmembrane region" description="Helical" evidence="1">
    <location>
        <begin position="171"/>
        <end position="196"/>
    </location>
</feature>
<keyword evidence="1" id="KW-0472">Membrane</keyword>
<dbReference type="PANTHER" id="PTHR30503:SF3">
    <property type="entry name" value="INNER MEMBRANE PROTEIN YEDI"/>
    <property type="match status" value="1"/>
</dbReference>
<dbReference type="PIRSF" id="PIRSF016660">
    <property type="entry name" value="YedI"/>
    <property type="match status" value="1"/>
</dbReference>
<accession>A0A0G3H4Q2</accession>
<sequence length="315" mass="33383">MAGGLLALLDDVALIARSAAASLDDVAAAAGKTSVKAAGVVVDDAAVTPRFVTGVTPARELPMIWRITKGSLVNKLIIILPIALLLSWIAPWALTPILMIGGTYLCFEGAEKILHMVLPHDSHEDKTPVREQVNSKEAEDKLVKGAIMTDLILSAEIMVISLNEVADQPMLFRAAVLIVVGIGITALVYGAVAVLVKMDDIGLRMVERGKGAAFGRGLVAAMPKVLSTIGFIGTFAMLWVGGHIIVVGLEEFGFTWPYDFIHGLEVAAGGGFLGWLVNTFFSLIVGLIWGLIVTGIVMGVKKLTGRKAVDSVHHE</sequence>
<evidence type="ECO:0008006" key="4">
    <source>
        <dbReference type="Google" id="ProtNLM"/>
    </source>
</evidence>
<gene>
    <name evidence="2" type="ORF">CTEST_04685</name>
</gene>
<protein>
    <recommendedName>
        <fullName evidence="4">DUF808 family protein</fullName>
    </recommendedName>
</protein>
<dbReference type="AlphaFoldDB" id="A0A0G3H4Q2"/>
<evidence type="ECO:0000313" key="3">
    <source>
        <dbReference type="Proteomes" id="UP000035540"/>
    </source>
</evidence>
<dbReference type="OrthoDB" id="9814178at2"/>
<dbReference type="RefSeq" id="WP_047252752.1">
    <property type="nucleotide sequence ID" value="NZ_CP011545.1"/>
</dbReference>
<dbReference type="InterPro" id="IPR008526">
    <property type="entry name" value="YedI"/>
</dbReference>
<dbReference type="EMBL" id="CP011545">
    <property type="protein sequence ID" value="AKK08384.1"/>
    <property type="molecule type" value="Genomic_DNA"/>
</dbReference>
<reference evidence="2 3" key="1">
    <citation type="journal article" date="2015" name="Genome Announc.">
        <title>Complete Genome Sequence of the Type Strain Corynebacterium testudinoris DSM 44614, Recovered from Necrotic Lesions in the Mouth of a Tortoise.</title>
        <authorList>
            <person name="Ruckert C."/>
            <person name="Kriete M."/>
            <person name="Jaenicke S."/>
            <person name="Winkler A."/>
            <person name="Tauch A."/>
        </authorList>
    </citation>
    <scope>NUCLEOTIDE SEQUENCE [LARGE SCALE GENOMIC DNA]</scope>
    <source>
        <strain evidence="2 3">DSM 44614</strain>
    </source>
</reference>
<dbReference type="STRING" id="136857.CTEST_04685"/>
<proteinExistence type="predicted"/>
<feature type="transmembrane region" description="Helical" evidence="1">
    <location>
        <begin position="225"/>
        <end position="249"/>
    </location>
</feature>
<dbReference type="KEGG" id="cted:CTEST_04685"/>
<feature type="transmembrane region" description="Helical" evidence="1">
    <location>
        <begin position="72"/>
        <end position="94"/>
    </location>
</feature>
<dbReference type="PATRIC" id="fig|136857.5.peg.931"/>
<keyword evidence="1" id="KW-1133">Transmembrane helix</keyword>
<evidence type="ECO:0000256" key="1">
    <source>
        <dbReference type="SAM" id="Phobius"/>
    </source>
</evidence>
<reference evidence="3" key="2">
    <citation type="submission" date="2015-05" db="EMBL/GenBank/DDBJ databases">
        <title>Complete genome sequence of Corynebacterium testudinoris DSM 44614, recovered from necrotic lesions in the mouth of a tortoise.</title>
        <authorList>
            <person name="Ruckert C."/>
            <person name="Albersmeier A."/>
            <person name="Winkler A."/>
            <person name="Tauch A."/>
        </authorList>
    </citation>
    <scope>NUCLEOTIDE SEQUENCE [LARGE SCALE GENOMIC DNA]</scope>
    <source>
        <strain evidence="3">DSM 44614</strain>
    </source>
</reference>
<dbReference type="Proteomes" id="UP000035540">
    <property type="component" value="Chromosome"/>
</dbReference>
<keyword evidence="3" id="KW-1185">Reference proteome</keyword>
<dbReference type="GO" id="GO:0005886">
    <property type="term" value="C:plasma membrane"/>
    <property type="evidence" value="ECO:0007669"/>
    <property type="project" value="TreeGrafter"/>
</dbReference>